<feature type="transmembrane region" description="Helical" evidence="6">
    <location>
        <begin position="348"/>
        <end position="373"/>
    </location>
</feature>
<evidence type="ECO:0000256" key="3">
    <source>
        <dbReference type="ARBA" id="ARBA00022692"/>
    </source>
</evidence>
<evidence type="ECO:0000256" key="5">
    <source>
        <dbReference type="ARBA" id="ARBA00023136"/>
    </source>
</evidence>
<evidence type="ECO:0000259" key="7">
    <source>
        <dbReference type="PROSITE" id="PS50850"/>
    </source>
</evidence>
<gene>
    <name evidence="8" type="ORF">C4B24_02425</name>
</gene>
<comment type="subcellular location">
    <subcellularLocation>
        <location evidence="1">Cell membrane</location>
        <topology evidence="1">Multi-pass membrane protein</topology>
    </subcellularLocation>
</comment>
<dbReference type="InterPro" id="IPR051337">
    <property type="entry name" value="OPA_Antiporter"/>
</dbReference>
<dbReference type="Proteomes" id="UP000294192">
    <property type="component" value="Unassembled WGS sequence"/>
</dbReference>
<feature type="transmembrane region" description="Helical" evidence="6">
    <location>
        <begin position="88"/>
        <end position="107"/>
    </location>
</feature>
<dbReference type="AlphaFoldDB" id="A0A4V2NI30"/>
<dbReference type="Pfam" id="PF07690">
    <property type="entry name" value="MFS_1"/>
    <property type="match status" value="1"/>
</dbReference>
<feature type="transmembrane region" description="Helical" evidence="6">
    <location>
        <begin position="55"/>
        <end position="76"/>
    </location>
</feature>
<dbReference type="InterPro" id="IPR020846">
    <property type="entry name" value="MFS_dom"/>
</dbReference>
<dbReference type="RefSeq" id="WP_131598991.1">
    <property type="nucleotide sequence ID" value="NZ_CBDBYK010000010.1"/>
</dbReference>
<feature type="transmembrane region" description="Helical" evidence="6">
    <location>
        <begin position="23"/>
        <end position="43"/>
    </location>
</feature>
<feature type="transmembrane region" description="Helical" evidence="6">
    <location>
        <begin position="113"/>
        <end position="131"/>
    </location>
</feature>
<keyword evidence="3 6" id="KW-0812">Transmembrane</keyword>
<dbReference type="PROSITE" id="PS00942">
    <property type="entry name" value="GLPT"/>
    <property type="match status" value="1"/>
</dbReference>
<dbReference type="PANTHER" id="PTHR43826:SF3">
    <property type="entry name" value="GLUCOSE-6-PHOSPHATE EXCHANGER SLC37A4"/>
    <property type="match status" value="1"/>
</dbReference>
<dbReference type="Gene3D" id="1.20.1250.20">
    <property type="entry name" value="MFS general substrate transporter like domains"/>
    <property type="match status" value="2"/>
</dbReference>
<dbReference type="EMBL" id="PSZO01000009">
    <property type="protein sequence ID" value="TCG11278.1"/>
    <property type="molecule type" value="Genomic_DNA"/>
</dbReference>
<protein>
    <recommendedName>
        <fullName evidence="7">Major facilitator superfamily (MFS) profile domain-containing protein</fullName>
    </recommendedName>
</protein>
<name>A0A4V2NI30_9MOLU</name>
<dbReference type="InterPro" id="IPR011701">
    <property type="entry name" value="MFS"/>
</dbReference>
<evidence type="ECO:0000256" key="2">
    <source>
        <dbReference type="ARBA" id="ARBA00009598"/>
    </source>
</evidence>
<feature type="transmembrane region" description="Helical" evidence="6">
    <location>
        <begin position="322"/>
        <end position="342"/>
    </location>
</feature>
<reference evidence="8 9" key="1">
    <citation type="submission" date="2018-02" db="EMBL/GenBank/DDBJ databases">
        <title>Mycoplasma marinum and Mycoplasma todarodis sp. nov., moderately halophilic and psychrotolerant mycoplasmas isolated from cephalopods.</title>
        <authorList>
            <person name="Viver T."/>
        </authorList>
    </citation>
    <scope>NUCLEOTIDE SEQUENCE [LARGE SCALE GENOMIC DNA]</scope>
    <source>
        <strain evidence="8 9">PE</strain>
    </source>
</reference>
<dbReference type="SUPFAM" id="SSF103473">
    <property type="entry name" value="MFS general substrate transporter"/>
    <property type="match status" value="1"/>
</dbReference>
<evidence type="ECO:0000313" key="8">
    <source>
        <dbReference type="EMBL" id="TCG11278.1"/>
    </source>
</evidence>
<dbReference type="GO" id="GO:0061513">
    <property type="term" value="F:glucose 6-phosphate:phosphate antiporter activity"/>
    <property type="evidence" value="ECO:0007669"/>
    <property type="project" value="TreeGrafter"/>
</dbReference>
<dbReference type="InterPro" id="IPR036259">
    <property type="entry name" value="MFS_trans_sf"/>
</dbReference>
<evidence type="ECO:0000256" key="4">
    <source>
        <dbReference type="ARBA" id="ARBA00022989"/>
    </source>
</evidence>
<feature type="transmembrane region" description="Helical" evidence="6">
    <location>
        <begin position="180"/>
        <end position="201"/>
    </location>
</feature>
<evidence type="ECO:0000256" key="6">
    <source>
        <dbReference type="SAM" id="Phobius"/>
    </source>
</evidence>
<comment type="caution">
    <text evidence="8">The sequence shown here is derived from an EMBL/GenBank/DDBJ whole genome shotgun (WGS) entry which is preliminary data.</text>
</comment>
<dbReference type="GO" id="GO:0035435">
    <property type="term" value="P:phosphate ion transmembrane transport"/>
    <property type="evidence" value="ECO:0007669"/>
    <property type="project" value="TreeGrafter"/>
</dbReference>
<feature type="transmembrane region" description="Helical" evidence="6">
    <location>
        <begin position="152"/>
        <end position="174"/>
    </location>
</feature>
<dbReference type="PIRSF" id="PIRSF002808">
    <property type="entry name" value="Hexose_phosphate_transp"/>
    <property type="match status" value="1"/>
</dbReference>
<dbReference type="OrthoDB" id="9766638at2"/>
<dbReference type="InterPro" id="IPR000849">
    <property type="entry name" value="Sugar_P_transporter"/>
</dbReference>
<comment type="similarity">
    <text evidence="2">Belongs to the major facilitator superfamily. Organophosphate:Pi antiporter (OPA) (TC 2.A.1.4) family.</text>
</comment>
<dbReference type="InterPro" id="IPR021159">
    <property type="entry name" value="Sugar-P_transporter_CS"/>
</dbReference>
<evidence type="ECO:0000313" key="9">
    <source>
        <dbReference type="Proteomes" id="UP000294192"/>
    </source>
</evidence>
<dbReference type="PROSITE" id="PS50850">
    <property type="entry name" value="MFS"/>
    <property type="match status" value="1"/>
</dbReference>
<feature type="transmembrane region" description="Helical" evidence="6">
    <location>
        <begin position="415"/>
        <end position="437"/>
    </location>
</feature>
<feature type="transmembrane region" description="Helical" evidence="6">
    <location>
        <begin position="247"/>
        <end position="265"/>
    </location>
</feature>
<keyword evidence="4 6" id="KW-1133">Transmembrane helix</keyword>
<feature type="domain" description="Major facilitator superfamily (MFS) profile" evidence="7">
    <location>
        <begin position="1"/>
        <end position="442"/>
    </location>
</feature>
<organism evidence="8 9">
    <name type="scientific">Mycoplasma marinum</name>
    <dbReference type="NCBI Taxonomy" id="1937190"/>
    <lineage>
        <taxon>Bacteria</taxon>
        <taxon>Bacillati</taxon>
        <taxon>Mycoplasmatota</taxon>
        <taxon>Mollicutes</taxon>
        <taxon>Mycoplasmataceae</taxon>
        <taxon>Mycoplasma</taxon>
    </lineage>
</organism>
<feature type="transmembrane region" description="Helical" evidence="6">
    <location>
        <begin position="291"/>
        <end position="310"/>
    </location>
</feature>
<feature type="transmembrane region" description="Helical" evidence="6">
    <location>
        <begin position="385"/>
        <end position="409"/>
    </location>
</feature>
<accession>A0A4V2NI30</accession>
<proteinExistence type="inferred from homology"/>
<keyword evidence="9" id="KW-1185">Reference proteome</keyword>
<sequence length="460" mass="51355">MKKNVLILETNQKMSKEEKRKFAFWRNWNFVFMLLAYTMFYFVKYAYKKEYGDNASISASDFGTMAMVFNISYGVSKFLSGNIADRSNARYFMCIGLFMTSIINLFSGAYDNIIFITIMLAFVAWFQGFGYPPISRMFAAWFTKKERGTRMGVWSISHNIGGGLAPFLVIPIAFIPNDAIGHMFVPSIIGIVGAVICFFALKEKPSVVNLPRVEKYLDVQIEDVDIKDQGVKSSFKNNVMTVIKNKWLWVFVGGYLAMMVFRLGVGDFMFKYIKDHHHLGDKKTSGSAGKVAFMLFEFIGIPASIFAGWFTDIMVRKGRGRFGVLLGATLVSLVGLGILWGAPIGNKAVIFTGIIITSFSVWMVISMGGPIVMDLSPKRAVATSVGFKGITTYVGASIIGDKISGVIISSHGWNAYFGFILAIGILGGFAFLALRIWKPQPKEDGKYKEEYDELKEQETN</sequence>
<dbReference type="PANTHER" id="PTHR43826">
    <property type="entry name" value="GLUCOSE-6-PHOSPHATE EXCHANGER SLC37A4"/>
    <property type="match status" value="1"/>
</dbReference>
<evidence type="ECO:0000256" key="1">
    <source>
        <dbReference type="ARBA" id="ARBA00004651"/>
    </source>
</evidence>
<dbReference type="GO" id="GO:0005886">
    <property type="term" value="C:plasma membrane"/>
    <property type="evidence" value="ECO:0007669"/>
    <property type="project" value="UniProtKB-SubCell"/>
</dbReference>
<keyword evidence="5 6" id="KW-0472">Membrane</keyword>